<gene>
    <name evidence="2" type="ORF">AOCH_001617</name>
</gene>
<keyword evidence="3" id="KW-1185">Reference proteome</keyword>
<dbReference type="GO" id="GO:0004029">
    <property type="term" value="F:aldehyde dehydrogenase (NAD+) activity"/>
    <property type="evidence" value="ECO:0007669"/>
    <property type="project" value="TreeGrafter"/>
</dbReference>
<dbReference type="PANTHER" id="PTHR43720:SF3">
    <property type="entry name" value="ALDEHYDE DEHYDROGENASE ALDH (AFU_ORTHOLOGUE AFUA_8G02310)-RELATED"/>
    <property type="match status" value="1"/>
</dbReference>
<name>A0A0F8VN35_9EURO</name>
<proteinExistence type="predicted"/>
<evidence type="ECO:0000313" key="2">
    <source>
        <dbReference type="EMBL" id="KKK24541.1"/>
    </source>
</evidence>
<accession>A0A0F8VN35</accession>
<reference evidence="2 3" key="1">
    <citation type="submission" date="2015-02" db="EMBL/GenBank/DDBJ databases">
        <title>Draft Genome Sequences of Two Closely-Related Aflatoxigenic Aspergillus Species Obtained from the Cote d'Ivoire.</title>
        <authorList>
            <person name="Moore G.G."/>
            <person name="Beltz S.B."/>
            <person name="Mack B.M."/>
        </authorList>
    </citation>
    <scope>NUCLEOTIDE SEQUENCE [LARGE SCALE GENOMIC DNA]</scope>
    <source>
        <strain evidence="2 3">SRRC1432</strain>
    </source>
</reference>
<dbReference type="GO" id="GO:0006598">
    <property type="term" value="P:polyamine catabolic process"/>
    <property type="evidence" value="ECO:0007669"/>
    <property type="project" value="TreeGrafter"/>
</dbReference>
<protein>
    <recommendedName>
        <fullName evidence="1">Aldehyde dehydrogenase domain-containing protein</fullName>
    </recommendedName>
</protein>
<dbReference type="AlphaFoldDB" id="A0A0F8VN35"/>
<dbReference type="VEuPathDB" id="FungiDB:P175DRAFT_0533423"/>
<dbReference type="InterPro" id="IPR016161">
    <property type="entry name" value="Ald_DH/histidinol_DH"/>
</dbReference>
<dbReference type="PANTHER" id="PTHR43720">
    <property type="entry name" value="2-AMINOMUCONIC SEMIALDEHYDE DEHYDROGENASE"/>
    <property type="match status" value="1"/>
</dbReference>
<evidence type="ECO:0000313" key="3">
    <source>
        <dbReference type="Proteomes" id="UP000034947"/>
    </source>
</evidence>
<organism evidence="2 3">
    <name type="scientific">Aspergillus ochraceoroseus</name>
    <dbReference type="NCBI Taxonomy" id="138278"/>
    <lineage>
        <taxon>Eukaryota</taxon>
        <taxon>Fungi</taxon>
        <taxon>Dikarya</taxon>
        <taxon>Ascomycota</taxon>
        <taxon>Pezizomycotina</taxon>
        <taxon>Eurotiomycetes</taxon>
        <taxon>Eurotiomycetidae</taxon>
        <taxon>Eurotiales</taxon>
        <taxon>Aspergillaceae</taxon>
        <taxon>Aspergillus</taxon>
        <taxon>Aspergillus subgen. Nidulantes</taxon>
    </lineage>
</organism>
<dbReference type="InterPro" id="IPR015590">
    <property type="entry name" value="Aldehyde_DH_dom"/>
</dbReference>
<comment type="caution">
    <text evidence="2">The sequence shown here is derived from an EMBL/GenBank/DDBJ whole genome shotgun (WGS) entry which is preliminary data.</text>
</comment>
<dbReference type="EMBL" id="JYKN01000404">
    <property type="protein sequence ID" value="KKK24541.1"/>
    <property type="molecule type" value="Genomic_DNA"/>
</dbReference>
<evidence type="ECO:0000259" key="1">
    <source>
        <dbReference type="Pfam" id="PF00171"/>
    </source>
</evidence>
<dbReference type="Pfam" id="PF00171">
    <property type="entry name" value="Aldedh"/>
    <property type="match status" value="1"/>
</dbReference>
<dbReference type="Gene3D" id="3.40.605.10">
    <property type="entry name" value="Aldehyde Dehydrogenase, Chain A, domain 1"/>
    <property type="match status" value="1"/>
</dbReference>
<sequence length="109" mass="11686">MVLSIQLTAPNGVSYAQPTGLFINNEFVPAVAGKTLATVNPYDESTIAEVASAGPEDVDIAVVAARKAFNSLEWRGLNIKRDLGDILVYSYFNITVGTTLRPLTASDIR</sequence>
<feature type="domain" description="Aldehyde dehydrogenase" evidence="1">
    <location>
        <begin position="32"/>
        <end position="80"/>
    </location>
</feature>
<dbReference type="InterPro" id="IPR016162">
    <property type="entry name" value="Ald_DH_N"/>
</dbReference>
<dbReference type="Proteomes" id="UP000034947">
    <property type="component" value="Unassembled WGS sequence"/>
</dbReference>
<dbReference type="SUPFAM" id="SSF53720">
    <property type="entry name" value="ALDH-like"/>
    <property type="match status" value="1"/>
</dbReference>